<proteinExistence type="predicted"/>
<keyword evidence="2" id="KW-1185">Reference proteome</keyword>
<comment type="caution">
    <text evidence="1">The sequence shown here is derived from an EMBL/GenBank/DDBJ whole genome shotgun (WGS) entry which is preliminary data.</text>
</comment>
<sequence>MSSVGECRNGEQLCGPTVQLLAHGAFSHRGVGVTQHGGHEGGFVRLADGFQIAEVAGEAPVLSGLFVGVFTRGVEQWGSLPVGDRFPGSG</sequence>
<dbReference type="RefSeq" id="WP_183662679.1">
    <property type="nucleotide sequence ID" value="NZ_BAAAXX010000179.1"/>
</dbReference>
<dbReference type="Proteomes" id="UP000579945">
    <property type="component" value="Unassembled WGS sequence"/>
</dbReference>
<protein>
    <submittedName>
        <fullName evidence="1">Uncharacterized protein</fullName>
    </submittedName>
</protein>
<reference evidence="1 2" key="1">
    <citation type="submission" date="2020-08" db="EMBL/GenBank/DDBJ databases">
        <title>Sequencing the genomes of 1000 actinobacteria strains.</title>
        <authorList>
            <person name="Klenk H.-P."/>
        </authorList>
    </citation>
    <scope>NUCLEOTIDE SEQUENCE [LARGE SCALE GENOMIC DNA]</scope>
    <source>
        <strain evidence="1 2">DSM 44320</strain>
    </source>
</reference>
<evidence type="ECO:0000313" key="2">
    <source>
        <dbReference type="Proteomes" id="UP000579945"/>
    </source>
</evidence>
<gene>
    <name evidence="1" type="ORF">FHR33_009860</name>
</gene>
<dbReference type="GeneID" id="95395817"/>
<organism evidence="1 2">
    <name type="scientific">Nonomuraea dietziae</name>
    <dbReference type="NCBI Taxonomy" id="65515"/>
    <lineage>
        <taxon>Bacteria</taxon>
        <taxon>Bacillati</taxon>
        <taxon>Actinomycetota</taxon>
        <taxon>Actinomycetes</taxon>
        <taxon>Streptosporangiales</taxon>
        <taxon>Streptosporangiaceae</taxon>
        <taxon>Nonomuraea</taxon>
    </lineage>
</organism>
<name>A0A7W5VSX2_9ACTN</name>
<accession>A0A7W5VSX2</accession>
<dbReference type="AlphaFoldDB" id="A0A7W5VSX2"/>
<dbReference type="EMBL" id="JACIBV010000003">
    <property type="protein sequence ID" value="MBB3733907.1"/>
    <property type="molecule type" value="Genomic_DNA"/>
</dbReference>
<evidence type="ECO:0000313" key="1">
    <source>
        <dbReference type="EMBL" id="MBB3733907.1"/>
    </source>
</evidence>